<keyword evidence="1" id="KW-0812">Transmembrane</keyword>
<comment type="caution">
    <text evidence="3">The sequence shown here is derived from an EMBL/GenBank/DDBJ whole genome shotgun (WGS) entry which is preliminary data.</text>
</comment>
<reference evidence="3" key="1">
    <citation type="submission" date="2020-05" db="EMBL/GenBank/DDBJ databases">
        <title>WGS assembly of Panicum virgatum.</title>
        <authorList>
            <person name="Lovell J.T."/>
            <person name="Jenkins J."/>
            <person name="Shu S."/>
            <person name="Juenger T.E."/>
            <person name="Schmutz J."/>
        </authorList>
    </citation>
    <scope>NUCLEOTIDE SEQUENCE</scope>
    <source>
        <strain evidence="3">AP13</strain>
    </source>
</reference>
<dbReference type="EMBL" id="CM029046">
    <property type="protein sequence ID" value="KAG2587739.1"/>
    <property type="molecule type" value="Genomic_DNA"/>
</dbReference>
<sequence>MLLGADLSQKVLFFFLLRLAMVMAAGLGEGGRGAVVFVGRRRRGRGGRKGRRQWQIVGRQLDSRWARDRAEELGSKAVVER</sequence>
<keyword evidence="1" id="KW-1133">Transmembrane helix</keyword>
<gene>
    <name evidence="3" type="ORF">PVAP13_5NG171862</name>
</gene>
<keyword evidence="1" id="KW-0472">Membrane</keyword>
<feature type="transmembrane region" description="Helical" evidence="1">
    <location>
        <begin position="12"/>
        <end position="39"/>
    </location>
</feature>
<feature type="signal peptide" evidence="2">
    <location>
        <begin position="1"/>
        <end position="24"/>
    </location>
</feature>
<evidence type="ECO:0000256" key="2">
    <source>
        <dbReference type="SAM" id="SignalP"/>
    </source>
</evidence>
<proteinExistence type="predicted"/>
<evidence type="ECO:0000313" key="3">
    <source>
        <dbReference type="EMBL" id="KAG2587739.1"/>
    </source>
</evidence>
<evidence type="ECO:0008006" key="5">
    <source>
        <dbReference type="Google" id="ProtNLM"/>
    </source>
</evidence>
<keyword evidence="4" id="KW-1185">Reference proteome</keyword>
<protein>
    <recommendedName>
        <fullName evidence="5">Secreted protein</fullName>
    </recommendedName>
</protein>
<dbReference type="Proteomes" id="UP000823388">
    <property type="component" value="Chromosome 5N"/>
</dbReference>
<feature type="chain" id="PRO_5035848251" description="Secreted protein" evidence="2">
    <location>
        <begin position="25"/>
        <end position="81"/>
    </location>
</feature>
<accession>A0A8T0RTF3</accession>
<dbReference type="AlphaFoldDB" id="A0A8T0RTF3"/>
<name>A0A8T0RTF3_PANVG</name>
<evidence type="ECO:0000313" key="4">
    <source>
        <dbReference type="Proteomes" id="UP000823388"/>
    </source>
</evidence>
<organism evidence="3 4">
    <name type="scientific">Panicum virgatum</name>
    <name type="common">Blackwell switchgrass</name>
    <dbReference type="NCBI Taxonomy" id="38727"/>
    <lineage>
        <taxon>Eukaryota</taxon>
        <taxon>Viridiplantae</taxon>
        <taxon>Streptophyta</taxon>
        <taxon>Embryophyta</taxon>
        <taxon>Tracheophyta</taxon>
        <taxon>Spermatophyta</taxon>
        <taxon>Magnoliopsida</taxon>
        <taxon>Liliopsida</taxon>
        <taxon>Poales</taxon>
        <taxon>Poaceae</taxon>
        <taxon>PACMAD clade</taxon>
        <taxon>Panicoideae</taxon>
        <taxon>Panicodae</taxon>
        <taxon>Paniceae</taxon>
        <taxon>Panicinae</taxon>
        <taxon>Panicum</taxon>
        <taxon>Panicum sect. Hiantes</taxon>
    </lineage>
</organism>
<keyword evidence="2" id="KW-0732">Signal</keyword>
<evidence type="ECO:0000256" key="1">
    <source>
        <dbReference type="SAM" id="Phobius"/>
    </source>
</evidence>